<evidence type="ECO:0000259" key="1">
    <source>
        <dbReference type="Pfam" id="PF12735"/>
    </source>
</evidence>
<sequence length="595" mass="65506">MMEPSEEERPPRSSLEFAESSILDTLVPLEEAVDMEQALSGSVQRLDDHHDSPLASIAQRQSLFFDETATVFVVLQTPYFDERSLRSYLGRLAITLEVQVVNTTAESYEGPPPQETIFTGAIQDNEDPVIVVQDPDESGGEGHILVVWKVLAFLARPRLRLQNPSVVFSASANLKPLEQIQSDALIQEYLPSQIPSGVNLLEAFSDDPALGGVKPHLSALRVSRVAPATQTTRDMMRPFKNISRRSMKIFPAINARIKYSRPSTTPTNPSIIASLDVDITSYTNCNMTLKKVEMKIMGGHVENLNGIKGLLLPIECSPQDDVTFLYRIIPDDMDIANKSQIRVLEVSVEACADVVKDLCQPLVSMQWTTALDFTPPVNPGFGTPTQPIVRQHRPSQLSLNSSFDTIPTVSSLSINRPDALPAVELTTRHERSSSIPDFGVTMTFIGPPLEDPIHAGIPFSWSVFIVNRSDRSRKLALMVLPTRHRSDARVMRPPSTSYGGVHKDIKVADAVVDENIVHAMQRNAALESAEVICLNTDIRVGPLAPSACHMVDMTFIALKDGFVEIEAIRVVDLGTQEHVDIKDLPSIIVSPQGES</sequence>
<keyword evidence="3" id="KW-1185">Reference proteome</keyword>
<dbReference type="Pfam" id="PF12735">
    <property type="entry name" value="IgD3_Trs65"/>
    <property type="match status" value="1"/>
</dbReference>
<reference evidence="2 3" key="1">
    <citation type="submission" date="2024-06" db="EMBL/GenBank/DDBJ databases">
        <title>Complete genome of Phlyctema vagabunda strain 19-DSS-EL-015.</title>
        <authorList>
            <person name="Fiorenzani C."/>
        </authorList>
    </citation>
    <scope>NUCLEOTIDE SEQUENCE [LARGE SCALE GENOMIC DNA]</scope>
    <source>
        <strain evidence="2 3">19-DSS-EL-015</strain>
    </source>
</reference>
<name>A0ABR4PXF5_9HELO</name>
<gene>
    <name evidence="2" type="ORF">PVAG01_01562</name>
</gene>
<dbReference type="InterPro" id="IPR055420">
    <property type="entry name" value="IgD3_Trs65"/>
</dbReference>
<comment type="caution">
    <text evidence="2">The sequence shown here is derived from an EMBL/GenBank/DDBJ whole genome shotgun (WGS) entry which is preliminary data.</text>
</comment>
<dbReference type="PANTHER" id="PTHR28159:SF1">
    <property type="entry name" value="TRAFFICKING PROTEIN PARTICLE COMPLEX II-SPECIFIC SUBUNIT 65"/>
    <property type="match status" value="1"/>
</dbReference>
<accession>A0ABR4PXF5</accession>
<organism evidence="2 3">
    <name type="scientific">Phlyctema vagabunda</name>
    <dbReference type="NCBI Taxonomy" id="108571"/>
    <lineage>
        <taxon>Eukaryota</taxon>
        <taxon>Fungi</taxon>
        <taxon>Dikarya</taxon>
        <taxon>Ascomycota</taxon>
        <taxon>Pezizomycotina</taxon>
        <taxon>Leotiomycetes</taxon>
        <taxon>Helotiales</taxon>
        <taxon>Dermateaceae</taxon>
        <taxon>Phlyctema</taxon>
    </lineage>
</organism>
<dbReference type="PANTHER" id="PTHR28159">
    <property type="entry name" value="TRAFFICKING PROTEIN PARTICLE COMPLEX II-SPECIFIC SUBUNIT 65"/>
    <property type="match status" value="1"/>
</dbReference>
<evidence type="ECO:0000313" key="3">
    <source>
        <dbReference type="Proteomes" id="UP001629113"/>
    </source>
</evidence>
<dbReference type="EMBL" id="JBFCZG010000001">
    <property type="protein sequence ID" value="KAL3428053.1"/>
    <property type="molecule type" value="Genomic_DNA"/>
</dbReference>
<dbReference type="Proteomes" id="UP001629113">
    <property type="component" value="Unassembled WGS sequence"/>
</dbReference>
<protein>
    <recommendedName>
        <fullName evidence="1">Trafficking protein particle complex II-specific subunit 65 IgD3 domain-containing protein</fullName>
    </recommendedName>
</protein>
<proteinExistence type="predicted"/>
<dbReference type="InterPro" id="IPR024662">
    <property type="entry name" value="Trs65"/>
</dbReference>
<feature type="domain" description="Trafficking protein particle complex II-specific subunit 65 IgD3" evidence="1">
    <location>
        <begin position="416"/>
        <end position="589"/>
    </location>
</feature>
<evidence type="ECO:0000313" key="2">
    <source>
        <dbReference type="EMBL" id="KAL3428053.1"/>
    </source>
</evidence>